<protein>
    <submittedName>
        <fullName evidence="2">Unnamed protein product</fullName>
    </submittedName>
</protein>
<feature type="region of interest" description="Disordered" evidence="1">
    <location>
        <begin position="1"/>
        <end position="47"/>
    </location>
</feature>
<feature type="compositionally biased region" description="Basic residues" evidence="1">
    <location>
        <begin position="25"/>
        <end position="35"/>
    </location>
</feature>
<evidence type="ECO:0000313" key="3">
    <source>
        <dbReference type="Proteomes" id="UP001165083"/>
    </source>
</evidence>
<reference evidence="2" key="1">
    <citation type="submission" date="2023-04" db="EMBL/GenBank/DDBJ databases">
        <title>Phytophthora lilii NBRC 32176.</title>
        <authorList>
            <person name="Ichikawa N."/>
            <person name="Sato H."/>
            <person name="Tonouchi N."/>
        </authorList>
    </citation>
    <scope>NUCLEOTIDE SEQUENCE</scope>
    <source>
        <strain evidence="2">NBRC 32176</strain>
    </source>
</reference>
<proteinExistence type="predicted"/>
<comment type="caution">
    <text evidence="2">The sequence shown here is derived from an EMBL/GenBank/DDBJ whole genome shotgun (WGS) entry which is preliminary data.</text>
</comment>
<dbReference type="Proteomes" id="UP001165083">
    <property type="component" value="Unassembled WGS sequence"/>
</dbReference>
<dbReference type="EMBL" id="BSXW01012417">
    <property type="protein sequence ID" value="GMF64483.1"/>
    <property type="molecule type" value="Genomic_DNA"/>
</dbReference>
<feature type="compositionally biased region" description="Basic and acidic residues" evidence="1">
    <location>
        <begin position="36"/>
        <end position="47"/>
    </location>
</feature>
<evidence type="ECO:0000313" key="2">
    <source>
        <dbReference type="EMBL" id="GMF64483.1"/>
    </source>
</evidence>
<evidence type="ECO:0000256" key="1">
    <source>
        <dbReference type="SAM" id="MobiDB-lite"/>
    </source>
</evidence>
<sequence length="223" mass="23736">MATHWYSVPPRSNQAGFAAEPAPQRNKRHDARGRRREQQQHVRADGVHAAADGHVRAAGAVPADAAAGGAAQQEQAAGLVHGLPRAVSAVDGRARRLLDPHDHAVGHALPHALPAVLVAHAHPVRQLLAAHPVLHPGAHGPGLALQVAQRLSAALPAAHHDHDHVHGGLGLQLVQRHLQGRQARRRVRPGVLPRHGRQRAAQVLGLLLLPAQCAVRRVWLENG</sequence>
<gene>
    <name evidence="2" type="ORF">Plil01_001727600</name>
</gene>
<accession>A0A9W6YGE5</accession>
<organism evidence="2 3">
    <name type="scientific">Phytophthora lilii</name>
    <dbReference type="NCBI Taxonomy" id="2077276"/>
    <lineage>
        <taxon>Eukaryota</taxon>
        <taxon>Sar</taxon>
        <taxon>Stramenopiles</taxon>
        <taxon>Oomycota</taxon>
        <taxon>Peronosporomycetes</taxon>
        <taxon>Peronosporales</taxon>
        <taxon>Peronosporaceae</taxon>
        <taxon>Phytophthora</taxon>
    </lineage>
</organism>
<dbReference type="AlphaFoldDB" id="A0A9W6YGE5"/>
<keyword evidence="3" id="KW-1185">Reference proteome</keyword>
<name>A0A9W6YGE5_9STRA</name>